<dbReference type="InterPro" id="IPR029063">
    <property type="entry name" value="SAM-dependent_MTases_sf"/>
</dbReference>
<dbReference type="RefSeq" id="WP_080829914.1">
    <property type="nucleotide sequence ID" value="NZ_CP039889.1"/>
</dbReference>
<gene>
    <name evidence="2" type="ORF">CFBP5877_15495</name>
</gene>
<dbReference type="GO" id="GO:0008168">
    <property type="term" value="F:methyltransferase activity"/>
    <property type="evidence" value="ECO:0007669"/>
    <property type="project" value="UniProtKB-KW"/>
</dbReference>
<dbReference type="GO" id="GO:0032259">
    <property type="term" value="P:methylation"/>
    <property type="evidence" value="ECO:0007669"/>
    <property type="project" value="UniProtKB-KW"/>
</dbReference>
<keyword evidence="2" id="KW-0489">Methyltransferase</keyword>
<dbReference type="Pfam" id="PF13649">
    <property type="entry name" value="Methyltransf_25"/>
    <property type="match status" value="1"/>
</dbReference>
<dbReference type="Proteomes" id="UP000298579">
    <property type="component" value="Chromosome linear"/>
</dbReference>
<evidence type="ECO:0000313" key="3">
    <source>
        <dbReference type="Proteomes" id="UP000298579"/>
    </source>
</evidence>
<dbReference type="AlphaFoldDB" id="A0AAE6EG64"/>
<accession>A0AAE6EG64</accession>
<dbReference type="InterPro" id="IPR041698">
    <property type="entry name" value="Methyltransf_25"/>
</dbReference>
<organism evidence="2 3">
    <name type="scientific">Agrobacterium tumefaciens</name>
    <dbReference type="NCBI Taxonomy" id="358"/>
    <lineage>
        <taxon>Bacteria</taxon>
        <taxon>Pseudomonadati</taxon>
        <taxon>Pseudomonadota</taxon>
        <taxon>Alphaproteobacteria</taxon>
        <taxon>Hyphomicrobiales</taxon>
        <taxon>Rhizobiaceae</taxon>
        <taxon>Rhizobium/Agrobacterium group</taxon>
        <taxon>Agrobacterium</taxon>
        <taxon>Agrobacterium tumefaciens complex</taxon>
    </lineage>
</organism>
<name>A0AAE6EG64_AGRTU</name>
<evidence type="ECO:0000313" key="2">
    <source>
        <dbReference type="EMBL" id="QCL80583.1"/>
    </source>
</evidence>
<feature type="domain" description="Methyltransferase" evidence="1">
    <location>
        <begin position="57"/>
        <end position="105"/>
    </location>
</feature>
<proteinExistence type="predicted"/>
<reference evidence="2 3" key="1">
    <citation type="submission" date="2019-04" db="EMBL/GenBank/DDBJ databases">
        <title>Complete genome sequence of Agrobacterium tumefaciens CFBP5877.</title>
        <authorList>
            <person name="Huang Y.-Y."/>
            <person name="Chiang H.-Y."/>
            <person name="Chou L."/>
            <person name="Lai E.-M."/>
            <person name="Kuo C.-H."/>
        </authorList>
    </citation>
    <scope>NUCLEOTIDE SEQUENCE [LARGE SCALE GENOMIC DNA]</scope>
    <source>
        <strain evidence="2 3">CFBP5877</strain>
    </source>
</reference>
<protein>
    <submittedName>
        <fullName evidence="2">Class I SAM-dependent methyltransferase</fullName>
    </submittedName>
</protein>
<dbReference type="EMBL" id="CP039898">
    <property type="protein sequence ID" value="QCL80583.1"/>
    <property type="molecule type" value="Genomic_DNA"/>
</dbReference>
<dbReference type="SUPFAM" id="SSF53335">
    <property type="entry name" value="S-adenosyl-L-methionine-dependent methyltransferases"/>
    <property type="match status" value="1"/>
</dbReference>
<sequence length="209" mass="23474">MAASKNDLTADVAAYYTRTLKEHGATPRGVDWFGEEGQRNRFVQLARLLPVSGFSVNDLGCGYGAFHNFLSESHTDFQYIGYDVSAAMVQAARDVLPKVGVTILQAAKPTQVADFTVASGIFNVRMQRNPQEWQDYILATLDTIDAASTKGFAFNCLTSYSDAERMRTDLHYADPIAMFDRCKRFYARNVALLHDYDLWEFTILVRKSA</sequence>
<evidence type="ECO:0000259" key="1">
    <source>
        <dbReference type="Pfam" id="PF13649"/>
    </source>
</evidence>
<dbReference type="Gene3D" id="3.40.50.150">
    <property type="entry name" value="Vaccinia Virus protein VP39"/>
    <property type="match status" value="1"/>
</dbReference>
<keyword evidence="2" id="KW-0808">Transferase</keyword>